<dbReference type="Proteomes" id="UP000706525">
    <property type="component" value="Unassembled WGS sequence"/>
</dbReference>
<proteinExistence type="predicted"/>
<dbReference type="PANTHER" id="PTHR30349:SF77">
    <property type="entry name" value="TYROSINE RECOMBINASE XERC"/>
    <property type="match status" value="1"/>
</dbReference>
<sequence>MPPDTFLELAAGHAAAGGPCVSVAPGRAITRRRLHRGHFAFLRAVVEGLAPQAVWERYLPEAGDYADTPRVHRVTGWIRTELAAAAARGGDFAQARLLRLDLAPRVVVPLPTLAAFADTQGLTDCGEAEQLAAYEAAFGMALACQRRRTALLHRQLAAIHTLEARIAMPPRPADGVEAWLIASLAARLIAADVPTLGALHARMALSRAWWRQLRGIGIIKARALGQFVATHADTLGALPDSAQTDLSGERCSALMPLEHLVVPVELSGAAGRFRAPHERCLLAADDDRAAILAWLAARGRAARAAAPATLTQRAYRKEAERMLLWAVLWRRRALSSLTVEDCVAYRDFLLAPDPTWCGGIGQPRWSSRWRPFAGPLSPRSCAYAIGVLGNLFGFLVDQGYLLGNPWRAVVAPCEVARGPDAGRGFTTQQWRGLRQALAQLPPGLASLRLQLALPLLHDTGLRLAELMAATTADLRRTSLPQADGAPLEGWWLMVRGKGGKVREVPVPAVLVDCLVAYLAARGCAGVLQAGEAVPLLGPAHLRPAPSPGETALVSGRTGVSGNAFHRQLKRFLARCAERLEGDDPAAARRMRAASAHWLRHTHVSHALAAGVPIEVVQQNVGHASLDTTTRYVHTECARRLQAMQRLWQIDSA</sequence>
<comment type="caution">
    <text evidence="6">The sequence shown here is derived from an EMBL/GenBank/DDBJ whole genome shotgun (WGS) entry which is preliminary data.</text>
</comment>
<dbReference type="Gene3D" id="1.10.443.10">
    <property type="entry name" value="Intergrase catalytic core"/>
    <property type="match status" value="1"/>
</dbReference>
<dbReference type="CDD" id="cd00397">
    <property type="entry name" value="DNA_BRE_C"/>
    <property type="match status" value="1"/>
</dbReference>
<dbReference type="Gene3D" id="1.10.150.130">
    <property type="match status" value="1"/>
</dbReference>
<reference evidence="6 7" key="1">
    <citation type="submission" date="2021-08" db="EMBL/GenBank/DDBJ databases">
        <authorList>
            <person name="Peeters C."/>
        </authorList>
    </citation>
    <scope>NUCLEOTIDE SEQUENCE [LARGE SCALE GENOMIC DNA]</scope>
    <source>
        <strain evidence="6 7">LMG 32289</strain>
    </source>
</reference>
<dbReference type="EMBL" id="CAJZAG010000011">
    <property type="protein sequence ID" value="CAG9183404.1"/>
    <property type="molecule type" value="Genomic_DNA"/>
</dbReference>
<keyword evidence="3" id="KW-0238">DNA-binding</keyword>
<accession>A0ABM8XSV2</accession>
<keyword evidence="7" id="KW-1185">Reference proteome</keyword>
<dbReference type="Pfam" id="PF00589">
    <property type="entry name" value="Phage_integrase"/>
    <property type="match status" value="1"/>
</dbReference>
<name>A0ABM8XSV2_9BURK</name>
<evidence type="ECO:0000259" key="5">
    <source>
        <dbReference type="PROSITE" id="PS51898"/>
    </source>
</evidence>
<keyword evidence="2" id="KW-0229">DNA integration</keyword>
<dbReference type="InterPro" id="IPR002104">
    <property type="entry name" value="Integrase_catalytic"/>
</dbReference>
<dbReference type="InterPro" id="IPR011010">
    <property type="entry name" value="DNA_brk_join_enz"/>
</dbReference>
<organism evidence="6 7">
    <name type="scientific">Cupriavidus pampae</name>
    <dbReference type="NCBI Taxonomy" id="659251"/>
    <lineage>
        <taxon>Bacteria</taxon>
        <taxon>Pseudomonadati</taxon>
        <taxon>Pseudomonadota</taxon>
        <taxon>Betaproteobacteria</taxon>
        <taxon>Burkholderiales</taxon>
        <taxon>Burkholderiaceae</taxon>
        <taxon>Cupriavidus</taxon>
    </lineage>
</organism>
<dbReference type="InterPro" id="IPR022169">
    <property type="entry name" value="DUF3701"/>
</dbReference>
<dbReference type="PROSITE" id="PS51898">
    <property type="entry name" value="TYR_RECOMBINASE"/>
    <property type="match status" value="1"/>
</dbReference>
<evidence type="ECO:0000256" key="4">
    <source>
        <dbReference type="ARBA" id="ARBA00023172"/>
    </source>
</evidence>
<gene>
    <name evidence="6" type="primary">xerC_5</name>
    <name evidence="6" type="ORF">LMG32289_05370</name>
</gene>
<protein>
    <submittedName>
        <fullName evidence="6">Tyrosine recombinase XerC</fullName>
    </submittedName>
</protein>
<comment type="subcellular location">
    <subcellularLocation>
        <location evidence="1">Cytoplasm</location>
    </subcellularLocation>
</comment>
<evidence type="ECO:0000256" key="1">
    <source>
        <dbReference type="ARBA" id="ARBA00004496"/>
    </source>
</evidence>
<evidence type="ECO:0000256" key="3">
    <source>
        <dbReference type="ARBA" id="ARBA00023125"/>
    </source>
</evidence>
<dbReference type="PANTHER" id="PTHR30349">
    <property type="entry name" value="PHAGE INTEGRASE-RELATED"/>
    <property type="match status" value="1"/>
</dbReference>
<dbReference type="InterPro" id="IPR010998">
    <property type="entry name" value="Integrase_recombinase_N"/>
</dbReference>
<dbReference type="Pfam" id="PF12482">
    <property type="entry name" value="DUF3701"/>
    <property type="match status" value="1"/>
</dbReference>
<evidence type="ECO:0000313" key="6">
    <source>
        <dbReference type="EMBL" id="CAG9183404.1"/>
    </source>
</evidence>
<dbReference type="SUPFAM" id="SSF56349">
    <property type="entry name" value="DNA breaking-rejoining enzymes"/>
    <property type="match status" value="1"/>
</dbReference>
<evidence type="ECO:0000256" key="2">
    <source>
        <dbReference type="ARBA" id="ARBA00022908"/>
    </source>
</evidence>
<evidence type="ECO:0000313" key="7">
    <source>
        <dbReference type="Proteomes" id="UP000706525"/>
    </source>
</evidence>
<keyword evidence="4" id="KW-0233">DNA recombination</keyword>
<dbReference type="RefSeq" id="WP_223993911.1">
    <property type="nucleotide sequence ID" value="NZ_CAJZAG010000011.1"/>
</dbReference>
<dbReference type="InterPro" id="IPR013762">
    <property type="entry name" value="Integrase-like_cat_sf"/>
</dbReference>
<dbReference type="InterPro" id="IPR050090">
    <property type="entry name" value="Tyrosine_recombinase_XerCD"/>
</dbReference>
<feature type="domain" description="Tyr recombinase" evidence="5">
    <location>
        <begin position="420"/>
        <end position="645"/>
    </location>
</feature>